<dbReference type="Proteomes" id="UP000029781">
    <property type="component" value="Segment"/>
</dbReference>
<dbReference type="RefSeq" id="YP_003970118.1">
    <property type="nucleotide sequence ID" value="NC_014637.1"/>
</dbReference>
<dbReference type="CDD" id="cd22744">
    <property type="entry name" value="OTU"/>
    <property type="match status" value="1"/>
</dbReference>
<feature type="domain" description="OTU" evidence="1">
    <location>
        <begin position="28"/>
        <end position="156"/>
    </location>
</feature>
<dbReference type="PROSITE" id="PS50802">
    <property type="entry name" value="OTU"/>
    <property type="match status" value="1"/>
</dbReference>
<dbReference type="EMBL" id="GU244497">
    <property type="protein sequence ID" value="ADO67519.1"/>
    <property type="molecule type" value="Genomic_DNA"/>
</dbReference>
<dbReference type="InterPro" id="IPR003323">
    <property type="entry name" value="OTU_dom"/>
</dbReference>
<dbReference type="GO" id="GO:0008233">
    <property type="term" value="F:peptidase activity"/>
    <property type="evidence" value="ECO:0007669"/>
    <property type="project" value="UniProtKB-KW"/>
</dbReference>
<protein>
    <submittedName>
        <fullName evidence="2">Putative cysteine protease</fullName>
    </submittedName>
</protein>
<keyword evidence="2" id="KW-0378">Hydrolase</keyword>
<dbReference type="KEGG" id="vg:9887888"/>
<dbReference type="GeneID" id="9887888"/>
<gene>
    <name evidence="2" type="ORF">crov485</name>
</gene>
<organismHost>
    <name type="scientific">Cafeteria roenbergensis</name>
    <name type="common">Marine flagellate</name>
    <dbReference type="NCBI Taxonomy" id="33653"/>
</organismHost>
<sequence>MASAFVDEGILRPNHVRIPLKDGLPYGSFAINVPDDGDCFFHAVLKYLQVSKIKLNGIDVSDMTIKDFKNHLLTIATDGTNSTEISPDVIKALTEKDCWAGEETIIFMVQYLGVNIDIYNIYGMPPININRYSFITNEHTIKLLYTGNHYMSYFLGDTGDISATAVELEFDTLTVDEILKMKFDEGSYVKDNKPPDIIETISGLAKMFKIVESDDIFMTLTKLKENKHLTEEQFNNLKKQLIDLLGSNKYYTKYLKYKSKYLLLKKQIYNKH</sequence>
<accession>E3T5Q6</accession>
<organism evidence="2 3">
    <name type="scientific">Cafeteria roenbergensis virus (strain BV-PW1)</name>
    <name type="common">CroV</name>
    <dbReference type="NCBI Taxonomy" id="693272"/>
    <lineage>
        <taxon>Viruses</taxon>
        <taxon>Varidnaviria</taxon>
        <taxon>Bamfordvirae</taxon>
        <taxon>Nucleocytoviricota</taxon>
        <taxon>Megaviricetes</taxon>
        <taxon>Imitervirales</taxon>
        <taxon>Mimiviridae</taxon>
        <taxon>Aliimimivirinae</taxon>
        <taxon>Rheavirus</taxon>
        <taxon>Rheavirus sinusmexicani</taxon>
    </lineage>
</organism>
<reference evidence="2 3" key="1">
    <citation type="journal article" date="2010" name="Proc. Natl. Acad. Sci. U.S.A.">
        <title>Giant virus with a remarkable complement of genes infects marine zooplankton.</title>
        <authorList>
            <person name="Fischer M.G."/>
            <person name="Allen M.J."/>
            <person name="Wilson W.H."/>
            <person name="Suttle C.A."/>
        </authorList>
    </citation>
    <scope>NUCLEOTIDE SEQUENCE [LARGE SCALE GENOMIC DNA]</scope>
    <source>
        <strain evidence="2 3">BV-PW1</strain>
    </source>
</reference>
<proteinExistence type="predicted"/>
<evidence type="ECO:0000313" key="2">
    <source>
        <dbReference type="EMBL" id="ADO67519.1"/>
    </source>
</evidence>
<evidence type="ECO:0000259" key="1">
    <source>
        <dbReference type="PROSITE" id="PS50802"/>
    </source>
</evidence>
<dbReference type="InterPro" id="IPR038765">
    <property type="entry name" value="Papain-like_cys_pep_sf"/>
</dbReference>
<keyword evidence="2" id="KW-0645">Protease</keyword>
<name>E3T5Q6_CROVB</name>
<dbReference type="SUPFAM" id="SSF54001">
    <property type="entry name" value="Cysteine proteinases"/>
    <property type="match status" value="1"/>
</dbReference>
<evidence type="ECO:0000313" key="3">
    <source>
        <dbReference type="Proteomes" id="UP000029781"/>
    </source>
</evidence>
<dbReference type="Gene3D" id="3.90.70.80">
    <property type="match status" value="1"/>
</dbReference>
<dbReference type="GO" id="GO:0006508">
    <property type="term" value="P:proteolysis"/>
    <property type="evidence" value="ECO:0007669"/>
    <property type="project" value="UniProtKB-KW"/>
</dbReference>
<keyword evidence="3" id="KW-1185">Reference proteome</keyword>